<protein>
    <submittedName>
        <fullName evidence="2">LIM domain only protein 7 isoform X9</fullName>
    </submittedName>
</protein>
<sequence length="1407" mass="160562">MQDYNKDDMSYRRTSAIEPKAALPFNRFLPNKSRPVSYVPAPLRKKRPDKQEDNRRSWASPVYTEADGTFSSQFLLLQALQTYSDDILSSETNVKIDPTSGPRLITRRRNLSYAPGFGRENLSLSTLDPDLENDDFFVRRTGAFHANPCVLQAFDDFRRFSEQDEPVERDIILQCREGEPVLPDLERDDMIVRRIPTQKKEVPLSGGPDRYQPVPFPEPWTLPPEIQAKFLCVLERTCPPKEKSAGCRVLVSAYRQKKDDMLTRKIQSWKLGTALPPVSFMPGPCSETDLQKWEAIREASRVRHKKRLMVERLFQKIYGDNGSKSMSDVSTEDVQNLRQVHYEEMQKIRSQLKEQDQKWQDDLAKWKDRRKSYTSDLQKKKEEREEIEKQALEKSERSSKTFKEMLQDREYRSQTSPSDQQRTAAPRRRMYSLDDVLNEENLPAPLTVSEASAQSERVEEKGATYPTEMSKEGSTTLAKREAPLMAEIPLPSKSPAEEQRPDALSSQQPLSIQMESPRVSASFPRSSQKADTARLTSVVTPRPFGVHSRGISSLPRSYTMDDSWKYNGNAGSMKRTENTSAPQPDTSQLTVGVPRETEAAAVRVPSPAPSSPTSSLSQDQRATSKGQLSSTSGLDLMSESGESGSSSQVEVSRSQDQFSDMRISINQTPGNSLDFGFTVKWDFSGIFVASVEAGSPAEFSQLQVDDEIISVNNTKFSYKDTKEWEEAMAHAQETGHLVLDVRRHGKSGSPETKWIDTTSGIYNSEQSSNLSLTTDFSESLQHYNTESKEINGIREESSPFESKASEPISLKNLKRRSQFFEQGSADSVVPDLPVPTISAPSRWAWDQDEERKRQERWQKEQDRLLQEKYQREQEKLREEWQRAKQEAERENSKYLNEELMVLSSSSISLTRREPSAVTWEATWGKESKSSDREGTRAGEEERSQQPDGGVDEDQRRELQEELFPENEWKLREEQERLQAEAEAQRRHRTEMEEQRRQAEMEAQQRRQAELIEEEQRRQAEIEAQQRRQAELIEEEQRRQAEMEAQQRRQAELIEEEQRRQAEMEAQQRRQAEMEAQQRRQAEAQEQKRQQASEQKRQAEEQMRQAERARETSVKIYQYRRPLDSYDMPAHGGDGSGLLPGDRNKSRSTTELDGYPTNKNGSSKYLDRTWSTSTSQRSSKKEQGPSEAELERQQILQEMRKRTSLHNDNSWIRQRSSSVNKEPISLPGGMRRGESLDNLDLPRSSSWRQAPWLNQPTGFHTASSEQDFSRPPPQLLSTSNRAYMRNPASSLPPPSVGSVKPVTPSVSAAPSPTPRSHSPLASQSGSQQRNRSVSGKRVCSYCSNILGKGAAMIIESLGLCYHLHCFKCVACDCDLGGSSSGAEVRIRNSQLYCNDCYLRFKSGQPTAM</sequence>
<proteinExistence type="predicted"/>
<gene>
    <name evidence="2" type="primary">LMO7</name>
</gene>
<reference evidence="2" key="1">
    <citation type="submission" date="2025-08" db="UniProtKB">
        <authorList>
            <consortium name="RefSeq"/>
        </authorList>
    </citation>
    <scope>IDENTIFICATION</scope>
</reference>
<dbReference type="Proteomes" id="UP000694863">
    <property type="component" value="Unplaced"/>
</dbReference>
<organism evidence="1 2">
    <name type="scientific">Echinops telfairi</name>
    <name type="common">Lesser hedgehog tenrec</name>
    <dbReference type="NCBI Taxonomy" id="9371"/>
    <lineage>
        <taxon>Eukaryota</taxon>
        <taxon>Metazoa</taxon>
        <taxon>Chordata</taxon>
        <taxon>Craniata</taxon>
        <taxon>Vertebrata</taxon>
        <taxon>Euteleostomi</taxon>
        <taxon>Mammalia</taxon>
        <taxon>Eutheria</taxon>
        <taxon>Afrotheria</taxon>
        <taxon>Tenrecidae</taxon>
        <taxon>Tenrecinae</taxon>
        <taxon>Echinops</taxon>
    </lineage>
</organism>
<evidence type="ECO:0000313" key="2">
    <source>
        <dbReference type="RefSeq" id="XP_045143108.1"/>
    </source>
</evidence>
<name>A0AC55CUD6_ECHTE</name>
<keyword evidence="1" id="KW-1185">Reference proteome</keyword>
<accession>A0AC55CUD6</accession>
<dbReference type="RefSeq" id="XP_045143108.1">
    <property type="nucleotide sequence ID" value="XM_045287173.1"/>
</dbReference>
<evidence type="ECO:0000313" key="1">
    <source>
        <dbReference type="Proteomes" id="UP000694863"/>
    </source>
</evidence>